<name>A0A1C3J2T5_9VIBR</name>
<dbReference type="Proteomes" id="UP000092876">
    <property type="component" value="Unassembled WGS sequence"/>
</dbReference>
<organism evidence="1 2">
    <name type="scientific">Vibrio atlanticus</name>
    <dbReference type="NCBI Taxonomy" id="693153"/>
    <lineage>
        <taxon>Bacteria</taxon>
        <taxon>Pseudomonadati</taxon>
        <taxon>Pseudomonadota</taxon>
        <taxon>Gammaproteobacteria</taxon>
        <taxon>Vibrionales</taxon>
        <taxon>Vibrionaceae</taxon>
        <taxon>Vibrio</taxon>
    </lineage>
</organism>
<dbReference type="AlphaFoldDB" id="A0A1C3J2T5"/>
<reference evidence="2" key="1">
    <citation type="submission" date="2016-06" db="EMBL/GenBank/DDBJ databases">
        <authorList>
            <person name="Rodrigo-Torres Lidia"/>
            <person name="Arahal R.David."/>
        </authorList>
    </citation>
    <scope>NUCLEOTIDE SEQUENCE [LARGE SCALE GENOMIC DNA]</scope>
    <source>
        <strain evidence="2">CECT 7223</strain>
    </source>
</reference>
<evidence type="ECO:0000313" key="1">
    <source>
        <dbReference type="EMBL" id="SBS68012.1"/>
    </source>
</evidence>
<dbReference type="EMBL" id="FLQP01000076">
    <property type="protein sequence ID" value="SBS68012.1"/>
    <property type="molecule type" value="Genomic_DNA"/>
</dbReference>
<sequence length="31" mass="3782">MQIEYELTAKLHQKERNFQFDATKIEWLGVD</sequence>
<gene>
    <name evidence="1" type="ORF">VAT7223_03996</name>
</gene>
<accession>A0A1C3J2T5</accession>
<protein>
    <submittedName>
        <fullName evidence="1">Uncharacterized protein</fullName>
    </submittedName>
</protein>
<proteinExistence type="predicted"/>
<evidence type="ECO:0000313" key="2">
    <source>
        <dbReference type="Proteomes" id="UP000092876"/>
    </source>
</evidence>